<proteinExistence type="predicted"/>
<dbReference type="eggNOG" id="ENOG5032ZJC">
    <property type="taxonomic scope" value="Bacteria"/>
</dbReference>
<feature type="region of interest" description="Disordered" evidence="1">
    <location>
        <begin position="45"/>
        <end position="73"/>
    </location>
</feature>
<protein>
    <recommendedName>
        <fullName evidence="5">DUF4834 domain-containing protein</fullName>
    </recommendedName>
</protein>
<organism evidence="3 4">
    <name type="scientific">Kordia algicida OT-1</name>
    <dbReference type="NCBI Taxonomy" id="391587"/>
    <lineage>
        <taxon>Bacteria</taxon>
        <taxon>Pseudomonadati</taxon>
        <taxon>Bacteroidota</taxon>
        <taxon>Flavobacteriia</taxon>
        <taxon>Flavobacteriales</taxon>
        <taxon>Flavobacteriaceae</taxon>
        <taxon>Kordia</taxon>
    </lineage>
</organism>
<name>A9DY23_9FLAO</name>
<comment type="caution">
    <text evidence="3">The sequence shown here is derived from an EMBL/GenBank/DDBJ whole genome shotgun (WGS) entry which is preliminary data.</text>
</comment>
<accession>A9DY23</accession>
<dbReference type="Pfam" id="PF16118">
    <property type="entry name" value="DUF4834"/>
    <property type="match status" value="1"/>
</dbReference>
<sequence length="85" mass="9907">MLVNLVRTLLIIVLVVYGLRILARLFGPFMLRYVAKKAEKKFSEQFKQHAENQQRTKEGETTIDKMPNTKSSKNVGEYIDFEEVD</sequence>
<dbReference type="InterPro" id="IPR032272">
    <property type="entry name" value="DUF4834"/>
</dbReference>
<dbReference type="STRING" id="391587.KAOT1_07903"/>
<keyword evidence="4" id="KW-1185">Reference proteome</keyword>
<reference evidence="3 4" key="1">
    <citation type="journal article" date="2011" name="J. Bacteriol.">
        <title>Genome sequence of the algicidal bacterium Kordia algicida OT-1.</title>
        <authorList>
            <person name="Lee H.S."/>
            <person name="Kang S.G."/>
            <person name="Kwon K.K."/>
            <person name="Lee J.H."/>
            <person name="Kim S.J."/>
        </authorList>
    </citation>
    <scope>NUCLEOTIDE SEQUENCE [LARGE SCALE GENOMIC DNA]</scope>
    <source>
        <strain evidence="3 4">OT-1</strain>
    </source>
</reference>
<evidence type="ECO:0008006" key="5">
    <source>
        <dbReference type="Google" id="ProtNLM"/>
    </source>
</evidence>
<feature type="compositionally biased region" description="Basic and acidic residues" evidence="1">
    <location>
        <begin position="45"/>
        <end position="63"/>
    </location>
</feature>
<dbReference type="HOGENOM" id="CLU_157095_0_1_10"/>
<keyword evidence="2" id="KW-0812">Transmembrane</keyword>
<dbReference type="OrthoDB" id="1123055at2"/>
<evidence type="ECO:0000256" key="1">
    <source>
        <dbReference type="SAM" id="MobiDB-lite"/>
    </source>
</evidence>
<evidence type="ECO:0000256" key="2">
    <source>
        <dbReference type="SAM" id="Phobius"/>
    </source>
</evidence>
<keyword evidence="2" id="KW-0472">Membrane</keyword>
<evidence type="ECO:0000313" key="4">
    <source>
        <dbReference type="Proteomes" id="UP000002945"/>
    </source>
</evidence>
<keyword evidence="2" id="KW-1133">Transmembrane helix</keyword>
<evidence type="ECO:0000313" key="3">
    <source>
        <dbReference type="EMBL" id="EDP96076.1"/>
    </source>
</evidence>
<feature type="transmembrane region" description="Helical" evidence="2">
    <location>
        <begin position="6"/>
        <end position="27"/>
    </location>
</feature>
<dbReference type="AlphaFoldDB" id="A9DY23"/>
<dbReference type="EMBL" id="ABIB01000005">
    <property type="protein sequence ID" value="EDP96076.1"/>
    <property type="molecule type" value="Genomic_DNA"/>
</dbReference>
<dbReference type="Proteomes" id="UP000002945">
    <property type="component" value="Unassembled WGS sequence"/>
</dbReference>
<gene>
    <name evidence="3" type="ORF">KAOT1_07903</name>
</gene>